<dbReference type="Pfam" id="PF13561">
    <property type="entry name" value="adh_short_C2"/>
    <property type="match status" value="1"/>
</dbReference>
<dbReference type="AlphaFoldDB" id="A0A1M7TXG0"/>
<name>A0A1M7TXG0_9RHOB</name>
<feature type="domain" description="Ketoreductase" evidence="2">
    <location>
        <begin position="10"/>
        <end position="196"/>
    </location>
</feature>
<dbReference type="Gene3D" id="3.40.50.720">
    <property type="entry name" value="NAD(P)-binding Rossmann-like Domain"/>
    <property type="match status" value="1"/>
</dbReference>
<dbReference type="EMBL" id="FRDL01000011">
    <property type="protein sequence ID" value="SHN75396.1"/>
    <property type="molecule type" value="Genomic_DNA"/>
</dbReference>
<dbReference type="PANTHER" id="PTHR42760">
    <property type="entry name" value="SHORT-CHAIN DEHYDROGENASES/REDUCTASES FAMILY MEMBER"/>
    <property type="match status" value="1"/>
</dbReference>
<dbReference type="InterPro" id="IPR057326">
    <property type="entry name" value="KR_dom"/>
</dbReference>
<dbReference type="InterPro" id="IPR036291">
    <property type="entry name" value="NAD(P)-bd_dom_sf"/>
</dbReference>
<evidence type="ECO:0000256" key="1">
    <source>
        <dbReference type="ARBA" id="ARBA00006484"/>
    </source>
</evidence>
<proteinExistence type="inferred from homology"/>
<dbReference type="PROSITE" id="PS00061">
    <property type="entry name" value="ADH_SHORT"/>
    <property type="match status" value="1"/>
</dbReference>
<gene>
    <name evidence="3" type="ORF">SAMN05216200_11139</name>
</gene>
<dbReference type="SUPFAM" id="SSF51735">
    <property type="entry name" value="NAD(P)-binding Rossmann-fold domains"/>
    <property type="match status" value="1"/>
</dbReference>
<organism evidence="3 4">
    <name type="scientific">Oceanicella actignis</name>
    <dbReference type="NCBI Taxonomy" id="1189325"/>
    <lineage>
        <taxon>Bacteria</taxon>
        <taxon>Pseudomonadati</taxon>
        <taxon>Pseudomonadota</taxon>
        <taxon>Alphaproteobacteria</taxon>
        <taxon>Rhodobacterales</taxon>
        <taxon>Paracoccaceae</taxon>
        <taxon>Oceanicella</taxon>
    </lineage>
</organism>
<dbReference type="InterPro" id="IPR020904">
    <property type="entry name" value="Sc_DH/Rdtase_CS"/>
</dbReference>
<dbReference type="InterPro" id="IPR002347">
    <property type="entry name" value="SDR_fam"/>
</dbReference>
<evidence type="ECO:0000313" key="3">
    <source>
        <dbReference type="EMBL" id="SHN75396.1"/>
    </source>
</evidence>
<dbReference type="SMART" id="SM00822">
    <property type="entry name" value="PKS_KR"/>
    <property type="match status" value="1"/>
</dbReference>
<dbReference type="PRINTS" id="PR00081">
    <property type="entry name" value="GDHRDH"/>
</dbReference>
<dbReference type="PRINTS" id="PR00080">
    <property type="entry name" value="SDRFAMILY"/>
</dbReference>
<dbReference type="OrthoDB" id="9796652at2"/>
<dbReference type="RefSeq" id="WP_072748227.1">
    <property type="nucleotide sequence ID" value="NZ_FOHL01000010.1"/>
</dbReference>
<protein>
    <recommendedName>
        <fullName evidence="2">Ketoreductase domain-containing protein</fullName>
    </recommendedName>
</protein>
<dbReference type="FunFam" id="3.40.50.720:FF:000084">
    <property type="entry name" value="Short-chain dehydrogenase reductase"/>
    <property type="match status" value="1"/>
</dbReference>
<evidence type="ECO:0000259" key="2">
    <source>
        <dbReference type="SMART" id="SM00822"/>
    </source>
</evidence>
<accession>A0A1M7TXG0</accession>
<dbReference type="GO" id="GO:0016616">
    <property type="term" value="F:oxidoreductase activity, acting on the CH-OH group of donors, NAD or NADP as acceptor"/>
    <property type="evidence" value="ECO:0007669"/>
    <property type="project" value="TreeGrafter"/>
</dbReference>
<evidence type="ECO:0000313" key="4">
    <source>
        <dbReference type="Proteomes" id="UP000184066"/>
    </source>
</evidence>
<dbReference type="Proteomes" id="UP000184066">
    <property type="component" value="Unassembled WGS sequence"/>
</dbReference>
<sequence length="260" mass="27519">MSNPFDLEGRVAVVTGGNGGLGLGMARTLARMGCAVSIWGRNPEKNRHAEEELRALGAGAVAAEHCDVTDRASIADAFARTLSRFGRVDGMFANAGVSGQPKPSIERTPDEWRALMAANVDGVAACFQVAARHMIERAKAGDAFGRLVATSSVASIEGAAWNEHYGASKGAVNALVRALAVELARHGITVNAILPGYAESEMTAGLFANEKFVRNVLPRIPMRRFGRPDDYGGVAGYLMSDLSGYHTGQCFVIDGGYTIF</sequence>
<reference evidence="3 4" key="1">
    <citation type="submission" date="2016-12" db="EMBL/GenBank/DDBJ databases">
        <authorList>
            <person name="Song W.-J."/>
            <person name="Kurnit D.M."/>
        </authorList>
    </citation>
    <scope>NUCLEOTIDE SEQUENCE [LARGE SCALE GENOMIC DNA]</scope>
    <source>
        <strain evidence="3 4">CGMCC 1.10808</strain>
    </source>
</reference>
<comment type="similarity">
    <text evidence="1">Belongs to the short-chain dehydrogenases/reductases (SDR) family.</text>
</comment>
<keyword evidence="4" id="KW-1185">Reference proteome</keyword>
<dbReference type="STRING" id="1189325.SAMN04488119_11039"/>